<comment type="subcellular location">
    <subcellularLocation>
        <location evidence="1">Nucleus</location>
    </subcellularLocation>
</comment>
<gene>
    <name evidence="9" type="ORF">CVIRNUC_010759</name>
</gene>
<sequence>MSSFIKSEEFGSVISSRNGGKSWEVKLWESFSEGRKRLHFGSHSTETQAEEALAWACHVLGKDIAGLPPLSHAKKAKLDEMSVRQLQESIQKSNIIIARGRSMYRGVDKQAGKWRASINFSGQSKCLGHYSTEEEAARAFDRAAIAKSGRKATVNFEDAFDYAPMMAQSAESSDRTTTSESDGTIGITHSGAQNQIKLSMTSSSSSSKDTDSKSEIAASAGKKTGPGPAAVRRKAEAQPAQQVSFGPEKPGNQPSEQLQGQESHPLQSGRATLPGYNIPDWASWEEDPEAYAPDPYSSHQHDVQSQRRPWFPYNPADANPEDEFSDYEADVDISDIHVPGWTTEQLRQYIASGQLQPSLSLLCHPPQAAPATAAGHAAAASWTAFQNACKHPNSAQAWSECEAAGEEYMKACVEEGSYDETIMQRPLELFDPFTNPAVAEEQMLLREEIAAILNRGEPLRVAGGEETRSKVAELQDSMQRAEEEFSDAKGGIPIGFLHVEYQLFRGDLADIMGKQKEEPHSTDVQSARYYAPEPGQHPSVHRVRLTPEEEVQLNADMAMDIDGGWTTDTDNCIYL</sequence>
<name>A0AAV1IK76_9CHLO</name>
<evidence type="ECO:0000256" key="2">
    <source>
        <dbReference type="ARBA" id="ARBA00023015"/>
    </source>
</evidence>
<dbReference type="PANTHER" id="PTHR32467">
    <property type="entry name" value="AP2-LIKE ETHYLENE-RESPONSIVE TRANSCRIPTION FACTOR"/>
    <property type="match status" value="1"/>
</dbReference>
<protein>
    <recommendedName>
        <fullName evidence="8">AP2/ERF domain-containing protein</fullName>
    </recommendedName>
</protein>
<evidence type="ECO:0000259" key="8">
    <source>
        <dbReference type="PROSITE" id="PS51032"/>
    </source>
</evidence>
<feature type="coiled-coil region" evidence="6">
    <location>
        <begin position="464"/>
        <end position="491"/>
    </location>
</feature>
<keyword evidence="3" id="KW-0238">DNA-binding</keyword>
<evidence type="ECO:0000256" key="7">
    <source>
        <dbReference type="SAM" id="MobiDB-lite"/>
    </source>
</evidence>
<comment type="caution">
    <text evidence="9">The sequence shown here is derived from an EMBL/GenBank/DDBJ whole genome shotgun (WGS) entry which is preliminary data.</text>
</comment>
<feature type="compositionally biased region" description="Low complexity" evidence="7">
    <location>
        <begin position="175"/>
        <end position="184"/>
    </location>
</feature>
<feature type="compositionally biased region" description="Polar residues" evidence="7">
    <location>
        <begin position="252"/>
        <end position="270"/>
    </location>
</feature>
<accession>A0AAV1IK76</accession>
<keyword evidence="10" id="KW-1185">Reference proteome</keyword>
<evidence type="ECO:0000313" key="9">
    <source>
        <dbReference type="EMBL" id="CAK0787539.1"/>
    </source>
</evidence>
<evidence type="ECO:0000256" key="5">
    <source>
        <dbReference type="ARBA" id="ARBA00023242"/>
    </source>
</evidence>
<dbReference type="AlphaFoldDB" id="A0AAV1IK76"/>
<feature type="compositionally biased region" description="Polar residues" evidence="7">
    <location>
        <begin position="190"/>
        <end position="200"/>
    </location>
</feature>
<dbReference type="GO" id="GO:0003700">
    <property type="term" value="F:DNA-binding transcription factor activity"/>
    <property type="evidence" value="ECO:0007669"/>
    <property type="project" value="InterPro"/>
</dbReference>
<keyword evidence="2" id="KW-0805">Transcription regulation</keyword>
<dbReference type="CDD" id="cd00018">
    <property type="entry name" value="AP2"/>
    <property type="match status" value="1"/>
</dbReference>
<dbReference type="GO" id="GO:0005634">
    <property type="term" value="C:nucleus"/>
    <property type="evidence" value="ECO:0007669"/>
    <property type="project" value="UniProtKB-SubCell"/>
</dbReference>
<evidence type="ECO:0000313" key="10">
    <source>
        <dbReference type="Proteomes" id="UP001314263"/>
    </source>
</evidence>
<feature type="domain" description="AP2/ERF" evidence="8">
    <location>
        <begin position="103"/>
        <end position="157"/>
    </location>
</feature>
<dbReference type="Proteomes" id="UP001314263">
    <property type="component" value="Unassembled WGS sequence"/>
</dbReference>
<keyword evidence="6" id="KW-0175">Coiled coil</keyword>
<evidence type="ECO:0000256" key="4">
    <source>
        <dbReference type="ARBA" id="ARBA00023163"/>
    </source>
</evidence>
<proteinExistence type="predicted"/>
<dbReference type="Gene3D" id="3.30.730.10">
    <property type="entry name" value="AP2/ERF domain"/>
    <property type="match status" value="1"/>
</dbReference>
<dbReference type="SUPFAM" id="SSF54171">
    <property type="entry name" value="DNA-binding domain"/>
    <property type="match status" value="1"/>
</dbReference>
<organism evidence="9 10">
    <name type="scientific">Coccomyxa viridis</name>
    <dbReference type="NCBI Taxonomy" id="1274662"/>
    <lineage>
        <taxon>Eukaryota</taxon>
        <taxon>Viridiplantae</taxon>
        <taxon>Chlorophyta</taxon>
        <taxon>core chlorophytes</taxon>
        <taxon>Trebouxiophyceae</taxon>
        <taxon>Trebouxiophyceae incertae sedis</taxon>
        <taxon>Coccomyxaceae</taxon>
        <taxon>Coccomyxa</taxon>
    </lineage>
</organism>
<evidence type="ECO:0000256" key="1">
    <source>
        <dbReference type="ARBA" id="ARBA00004123"/>
    </source>
</evidence>
<dbReference type="EMBL" id="CAUYUE010000017">
    <property type="protein sequence ID" value="CAK0787539.1"/>
    <property type="molecule type" value="Genomic_DNA"/>
</dbReference>
<dbReference type="SMART" id="SM00380">
    <property type="entry name" value="AP2"/>
    <property type="match status" value="1"/>
</dbReference>
<feature type="region of interest" description="Disordered" evidence="7">
    <location>
        <begin position="167"/>
        <end position="281"/>
    </location>
</feature>
<evidence type="ECO:0000256" key="3">
    <source>
        <dbReference type="ARBA" id="ARBA00023125"/>
    </source>
</evidence>
<dbReference type="InterPro" id="IPR036955">
    <property type="entry name" value="AP2/ERF_dom_sf"/>
</dbReference>
<dbReference type="PROSITE" id="PS51032">
    <property type="entry name" value="AP2_ERF"/>
    <property type="match status" value="1"/>
</dbReference>
<keyword evidence="5" id="KW-0539">Nucleus</keyword>
<reference evidence="9 10" key="1">
    <citation type="submission" date="2023-10" db="EMBL/GenBank/DDBJ databases">
        <authorList>
            <person name="Maclean D."/>
            <person name="Macfadyen A."/>
        </authorList>
    </citation>
    <scope>NUCLEOTIDE SEQUENCE [LARGE SCALE GENOMIC DNA]</scope>
</reference>
<evidence type="ECO:0000256" key="6">
    <source>
        <dbReference type="SAM" id="Coils"/>
    </source>
</evidence>
<keyword evidence="4" id="KW-0804">Transcription</keyword>
<dbReference type="GO" id="GO:0003677">
    <property type="term" value="F:DNA binding"/>
    <property type="evidence" value="ECO:0007669"/>
    <property type="project" value="UniProtKB-KW"/>
</dbReference>
<dbReference type="InterPro" id="IPR016177">
    <property type="entry name" value="DNA-bd_dom_sf"/>
</dbReference>
<dbReference type="InterPro" id="IPR001471">
    <property type="entry name" value="AP2/ERF_dom"/>
</dbReference>
<dbReference type="PANTHER" id="PTHR32467:SF90">
    <property type="entry name" value="AP2-LIKE ETHYLENE-RESPONSIVE TRANSCRIPTION FACTOR AIL1"/>
    <property type="match status" value="1"/>
</dbReference>